<comment type="similarity">
    <text evidence="5">Belongs to the glycosyl hydrolase 56 family.</text>
</comment>
<feature type="domain" description="Peptidase M20 dimerisation" evidence="28">
    <location>
        <begin position="898"/>
        <end position="1009"/>
    </location>
</feature>
<evidence type="ECO:0000256" key="16">
    <source>
        <dbReference type="ARBA" id="ARBA00023157"/>
    </source>
</evidence>
<keyword evidence="9 27" id="KW-0812">Transmembrane</keyword>
<evidence type="ECO:0000256" key="6">
    <source>
        <dbReference type="ARBA" id="ARBA00011913"/>
    </source>
</evidence>
<evidence type="ECO:0000256" key="22">
    <source>
        <dbReference type="ARBA" id="ARBA00073591"/>
    </source>
</evidence>
<evidence type="ECO:0000256" key="1">
    <source>
        <dbReference type="ARBA" id="ARBA00000251"/>
    </source>
</evidence>
<dbReference type="Pfam" id="PF12697">
    <property type="entry name" value="Abhydrolase_6"/>
    <property type="match status" value="1"/>
</dbReference>
<dbReference type="GO" id="GO:0004415">
    <property type="term" value="F:hyalurononglucosaminidase activity"/>
    <property type="evidence" value="ECO:0007669"/>
    <property type="project" value="UniProtKB-EC"/>
</dbReference>
<keyword evidence="11" id="KW-0378">Hydrolase</keyword>
<dbReference type="Gene3D" id="3.20.20.70">
    <property type="entry name" value="Aldolase class I"/>
    <property type="match status" value="1"/>
</dbReference>
<evidence type="ECO:0000256" key="27">
    <source>
        <dbReference type="SAM" id="Phobius"/>
    </source>
</evidence>
<gene>
    <name evidence="30" type="ORF">PLEPLA_LOCUS39943</name>
</gene>
<feature type="region of interest" description="Disordered" evidence="26">
    <location>
        <begin position="667"/>
        <end position="688"/>
    </location>
</feature>
<evidence type="ECO:0000313" key="31">
    <source>
        <dbReference type="Proteomes" id="UP001153269"/>
    </source>
</evidence>
<evidence type="ECO:0000256" key="12">
    <source>
        <dbReference type="ARBA" id="ARBA00022833"/>
    </source>
</evidence>
<dbReference type="GO" id="GO:0016020">
    <property type="term" value="C:membrane"/>
    <property type="evidence" value="ECO:0007669"/>
    <property type="project" value="UniProtKB-SubCell"/>
</dbReference>
<dbReference type="SUPFAM" id="SSF53474">
    <property type="entry name" value="alpha/beta-Hydrolases"/>
    <property type="match status" value="1"/>
</dbReference>
<feature type="binding site" evidence="25">
    <location>
        <position position="823"/>
    </location>
    <ligand>
        <name>Zn(2+)</name>
        <dbReference type="ChEBI" id="CHEBI:29105"/>
        <label>1</label>
    </ligand>
</feature>
<dbReference type="PROSITE" id="PS00759">
    <property type="entry name" value="ARGE_DAPE_CPG2_2"/>
    <property type="match status" value="1"/>
</dbReference>
<dbReference type="InterPro" id="IPR013785">
    <property type="entry name" value="Aldolase_TIM"/>
</dbReference>
<dbReference type="SUPFAM" id="SSF51445">
    <property type="entry name" value="(Trans)glycosidases"/>
    <property type="match status" value="1"/>
</dbReference>
<comment type="caution">
    <text evidence="30">The sequence shown here is derived from an EMBL/GenBank/DDBJ whole genome shotgun (WGS) entry which is preliminary data.</text>
</comment>
<feature type="binding site" evidence="25">
    <location>
        <position position="823"/>
    </location>
    <ligand>
        <name>Zn(2+)</name>
        <dbReference type="ChEBI" id="CHEBI:29105"/>
        <label>2</label>
    </ligand>
</feature>
<evidence type="ECO:0000256" key="26">
    <source>
        <dbReference type="SAM" id="MobiDB-lite"/>
    </source>
</evidence>
<dbReference type="InterPro" id="IPR017853">
    <property type="entry name" value="GH"/>
</dbReference>
<proteinExistence type="inferred from homology"/>
<evidence type="ECO:0000256" key="10">
    <source>
        <dbReference type="ARBA" id="ARBA00022723"/>
    </source>
</evidence>
<dbReference type="InterPro" id="IPR036264">
    <property type="entry name" value="Bact_exopeptidase_dim_dom"/>
</dbReference>
<dbReference type="Gene3D" id="1.10.150.900">
    <property type="match status" value="1"/>
</dbReference>
<comment type="cofactor">
    <cofactor evidence="25">
        <name>Zn(2+)</name>
        <dbReference type="ChEBI" id="CHEBI:29105"/>
    </cofactor>
    <text evidence="25">Binds 2 Zn(2+) ions per subunit.</text>
</comment>
<dbReference type="InterPro" id="IPR010159">
    <property type="entry name" value="N-acyl_aa_amidohydrolase"/>
</dbReference>
<dbReference type="PANTHER" id="PTHR45892">
    <property type="entry name" value="AMINOACYLASE-1"/>
    <property type="match status" value="1"/>
</dbReference>
<keyword evidence="14 27" id="KW-1133">Transmembrane helix</keyword>
<dbReference type="SUPFAM" id="SSF55031">
    <property type="entry name" value="Bacterial exopeptidase dimerisation domain"/>
    <property type="match status" value="1"/>
</dbReference>
<dbReference type="FunFam" id="3.40.630.10:FF:000019">
    <property type="entry name" value="Aminoacylase 1"/>
    <property type="match status" value="1"/>
</dbReference>
<evidence type="ECO:0000256" key="7">
    <source>
        <dbReference type="ARBA" id="ARBA00012774"/>
    </source>
</evidence>
<dbReference type="Gene3D" id="3.30.70.360">
    <property type="match status" value="1"/>
</dbReference>
<evidence type="ECO:0000256" key="25">
    <source>
        <dbReference type="PIRSR" id="PIRSR610159-2"/>
    </source>
</evidence>
<feature type="active site" evidence="24">
    <location>
        <position position="792"/>
    </location>
</feature>
<keyword evidence="10 25" id="KW-0479">Metal-binding</keyword>
<evidence type="ECO:0000313" key="30">
    <source>
        <dbReference type="EMBL" id="CAB1452203.1"/>
    </source>
</evidence>
<dbReference type="PANTHER" id="PTHR45892:SF1">
    <property type="entry name" value="AMINOACYLASE-1"/>
    <property type="match status" value="1"/>
</dbReference>
<dbReference type="InterPro" id="IPR029058">
    <property type="entry name" value="AB_hydrolase_fold"/>
</dbReference>
<dbReference type="SUPFAM" id="SSF53187">
    <property type="entry name" value="Zn-dependent exopeptidases"/>
    <property type="match status" value="1"/>
</dbReference>
<dbReference type="InterPro" id="IPR052083">
    <property type="entry name" value="Aminoacylase-1_M20A"/>
</dbReference>
<dbReference type="NCBIfam" id="TIGR01880">
    <property type="entry name" value="Ac-peptdase-euk"/>
    <property type="match status" value="1"/>
</dbReference>
<dbReference type="Gene3D" id="3.40.630.10">
    <property type="entry name" value="Zn peptidases"/>
    <property type="match status" value="1"/>
</dbReference>
<dbReference type="FunFam" id="3.20.20.70:FF:000065">
    <property type="entry name" value="Hyaluronidase"/>
    <property type="match status" value="1"/>
</dbReference>
<feature type="transmembrane region" description="Helical" evidence="27">
    <location>
        <begin position="421"/>
        <end position="438"/>
    </location>
</feature>
<feature type="binding site" evidence="25">
    <location>
        <position position="885"/>
    </location>
    <ligand>
        <name>Zn(2+)</name>
        <dbReference type="ChEBI" id="CHEBI:29105"/>
        <label>1</label>
    </ligand>
</feature>
<evidence type="ECO:0000256" key="5">
    <source>
        <dbReference type="ARBA" id="ARBA00008871"/>
    </source>
</evidence>
<evidence type="ECO:0000256" key="19">
    <source>
        <dbReference type="ARBA" id="ARBA00029656"/>
    </source>
</evidence>
<evidence type="ECO:0000256" key="21">
    <source>
        <dbReference type="ARBA" id="ARBA00056841"/>
    </source>
</evidence>
<keyword evidence="8" id="KW-0963">Cytoplasm</keyword>
<dbReference type="GO" id="GO:0005975">
    <property type="term" value="P:carbohydrate metabolic process"/>
    <property type="evidence" value="ECO:0007669"/>
    <property type="project" value="InterPro"/>
</dbReference>
<dbReference type="Proteomes" id="UP001153269">
    <property type="component" value="Unassembled WGS sequence"/>
</dbReference>
<evidence type="ECO:0000256" key="8">
    <source>
        <dbReference type="ARBA" id="ARBA00022490"/>
    </source>
</evidence>
<keyword evidence="12 25" id="KW-0862">Zinc</keyword>
<comment type="function">
    <text evidence="21">Possible role in granule neuron development.</text>
</comment>
<dbReference type="PRINTS" id="PR00846">
    <property type="entry name" value="GLHYDRLASE56"/>
</dbReference>
<evidence type="ECO:0000256" key="15">
    <source>
        <dbReference type="ARBA" id="ARBA00023136"/>
    </source>
</evidence>
<evidence type="ECO:0000256" key="17">
    <source>
        <dbReference type="ARBA" id="ARBA00023180"/>
    </source>
</evidence>
<comment type="similarity">
    <text evidence="20">Belongs to the AB hydrolase superfamily. ABHD14 family.</text>
</comment>
<feature type="region of interest" description="Disordered" evidence="26">
    <location>
        <begin position="701"/>
        <end position="720"/>
    </location>
</feature>
<evidence type="ECO:0000256" key="14">
    <source>
        <dbReference type="ARBA" id="ARBA00022989"/>
    </source>
</evidence>
<feature type="binding site" evidence="25">
    <location>
        <position position="790"/>
    </location>
    <ligand>
        <name>Zn(2+)</name>
        <dbReference type="ChEBI" id="CHEBI:29105"/>
        <label>1</label>
    </ligand>
</feature>
<dbReference type="FunFam" id="3.40.50.1820:FF:000093">
    <property type="entry name" value="protein ABHD14A isoform X1"/>
    <property type="match status" value="1"/>
</dbReference>
<dbReference type="AlphaFoldDB" id="A0A9N7Z1H6"/>
<dbReference type="InterPro" id="IPR011650">
    <property type="entry name" value="Peptidase_M20_dimer"/>
</dbReference>
<dbReference type="Gene3D" id="3.40.50.1820">
    <property type="entry name" value="alpha/beta hydrolase"/>
    <property type="match status" value="1"/>
</dbReference>
<dbReference type="GO" id="GO:0046872">
    <property type="term" value="F:metal ion binding"/>
    <property type="evidence" value="ECO:0007669"/>
    <property type="project" value="UniProtKB-KW"/>
</dbReference>
<evidence type="ECO:0000256" key="4">
    <source>
        <dbReference type="ARBA" id="ARBA00006247"/>
    </source>
</evidence>
<keyword evidence="31" id="KW-1185">Reference proteome</keyword>
<evidence type="ECO:0000256" key="9">
    <source>
        <dbReference type="ARBA" id="ARBA00022692"/>
    </source>
</evidence>
<accession>A0A9N7Z1H6</accession>
<evidence type="ECO:0000256" key="23">
    <source>
        <dbReference type="ARBA" id="ARBA00079023"/>
    </source>
</evidence>
<dbReference type="Pfam" id="PF01546">
    <property type="entry name" value="Peptidase_M20"/>
    <property type="match status" value="1"/>
</dbReference>
<evidence type="ECO:0000256" key="20">
    <source>
        <dbReference type="ARBA" id="ARBA00037942"/>
    </source>
</evidence>
<feature type="domain" description="AB hydrolase-1" evidence="29">
    <location>
        <begin position="481"/>
        <end position="551"/>
    </location>
</feature>
<dbReference type="Pfam" id="PF07687">
    <property type="entry name" value="M20_dimer"/>
    <property type="match status" value="1"/>
</dbReference>
<comment type="subcellular location">
    <subcellularLocation>
        <location evidence="2">Cytoplasm</location>
    </subcellularLocation>
    <subcellularLocation>
        <location evidence="3">Membrane</location>
        <topology evidence="3">Single-pass type II membrane protein</topology>
    </subcellularLocation>
</comment>
<dbReference type="PROSITE" id="PS00758">
    <property type="entry name" value="ARGE_DAPE_CPG2_1"/>
    <property type="match status" value="1"/>
</dbReference>
<keyword evidence="17" id="KW-0325">Glycoprotein</keyword>
<evidence type="ECO:0000259" key="28">
    <source>
        <dbReference type="Pfam" id="PF07687"/>
    </source>
</evidence>
<evidence type="ECO:0000256" key="24">
    <source>
        <dbReference type="PIRSR" id="PIRSR610159-1"/>
    </source>
</evidence>
<evidence type="ECO:0000256" key="2">
    <source>
        <dbReference type="ARBA" id="ARBA00004496"/>
    </source>
</evidence>
<evidence type="ECO:0000256" key="13">
    <source>
        <dbReference type="ARBA" id="ARBA00022968"/>
    </source>
</evidence>
<keyword evidence="18" id="KW-0326">Glycosidase</keyword>
<dbReference type="EC" id="3.5.1.14" evidence="6"/>
<name>A0A9N7Z1H6_PLEPL</name>
<keyword evidence="13" id="KW-0735">Signal-anchor</keyword>
<reference evidence="30" key="1">
    <citation type="submission" date="2020-03" db="EMBL/GenBank/DDBJ databases">
        <authorList>
            <person name="Weist P."/>
        </authorList>
    </citation>
    <scope>NUCLEOTIDE SEQUENCE</scope>
</reference>
<dbReference type="GO" id="GO:0005737">
    <property type="term" value="C:cytoplasm"/>
    <property type="evidence" value="ECO:0007669"/>
    <property type="project" value="UniProtKB-SubCell"/>
</dbReference>
<feature type="binding site" evidence="25">
    <location>
        <position position="1083"/>
    </location>
    <ligand>
        <name>Zn(2+)</name>
        <dbReference type="ChEBI" id="CHEBI:29105"/>
        <label>2</label>
    </ligand>
</feature>
<dbReference type="Pfam" id="PF01630">
    <property type="entry name" value="Glyco_hydro_56"/>
    <property type="match status" value="1"/>
</dbReference>
<evidence type="ECO:0000256" key="11">
    <source>
        <dbReference type="ARBA" id="ARBA00022801"/>
    </source>
</evidence>
<dbReference type="InterPro" id="IPR000073">
    <property type="entry name" value="AB_hydrolase_1"/>
</dbReference>
<protein>
    <recommendedName>
        <fullName evidence="22">Protein ABHD14A</fullName>
        <ecNumber evidence="7">3.2.1.35</ecNumber>
        <ecNumber evidence="6">3.5.1.14</ecNumber>
    </recommendedName>
    <alternativeName>
        <fullName evidence="23">Alpha/beta hydrolase domain-containing protein 14A</fullName>
    </alternativeName>
    <alternativeName>
        <fullName evidence="19">N-acyl-L-amino-acid amidohydrolase</fullName>
    </alternativeName>
</protein>
<dbReference type="InterPro" id="IPR002933">
    <property type="entry name" value="Peptidase_M20"/>
</dbReference>
<evidence type="ECO:0000256" key="18">
    <source>
        <dbReference type="ARBA" id="ARBA00023295"/>
    </source>
</evidence>
<evidence type="ECO:0000259" key="29">
    <source>
        <dbReference type="Pfam" id="PF12697"/>
    </source>
</evidence>
<feature type="active site" description="Proton acceptor" evidence="24">
    <location>
        <position position="857"/>
    </location>
</feature>
<dbReference type="GO" id="GO:0004046">
    <property type="term" value="F:aminoacylase activity"/>
    <property type="evidence" value="ECO:0007669"/>
    <property type="project" value="UniProtKB-EC"/>
</dbReference>
<organism evidence="30 31">
    <name type="scientific">Pleuronectes platessa</name>
    <name type="common">European plaice</name>
    <dbReference type="NCBI Taxonomy" id="8262"/>
    <lineage>
        <taxon>Eukaryota</taxon>
        <taxon>Metazoa</taxon>
        <taxon>Chordata</taxon>
        <taxon>Craniata</taxon>
        <taxon>Vertebrata</taxon>
        <taxon>Euteleostomi</taxon>
        <taxon>Actinopterygii</taxon>
        <taxon>Neopterygii</taxon>
        <taxon>Teleostei</taxon>
        <taxon>Neoteleostei</taxon>
        <taxon>Acanthomorphata</taxon>
        <taxon>Carangaria</taxon>
        <taxon>Pleuronectiformes</taxon>
        <taxon>Pleuronectoidei</taxon>
        <taxon>Pleuronectidae</taxon>
        <taxon>Pleuronectes</taxon>
    </lineage>
</organism>
<evidence type="ECO:0000256" key="3">
    <source>
        <dbReference type="ARBA" id="ARBA00004606"/>
    </source>
</evidence>
<dbReference type="EC" id="3.2.1.35" evidence="7"/>
<dbReference type="GO" id="GO:0006520">
    <property type="term" value="P:amino acid metabolic process"/>
    <property type="evidence" value="ECO:0007669"/>
    <property type="project" value="InterPro"/>
</dbReference>
<keyword evidence="16" id="KW-1015">Disulfide bond</keyword>
<dbReference type="InterPro" id="IPR018155">
    <property type="entry name" value="Hyaluronidase"/>
</dbReference>
<comment type="similarity">
    <text evidence="4">Belongs to the peptidase M20A family.</text>
</comment>
<dbReference type="CDD" id="cd05646">
    <property type="entry name" value="M20_AcylaseI_like"/>
    <property type="match status" value="1"/>
</dbReference>
<dbReference type="FunFam" id="1.10.150.900:FF:000001">
    <property type="entry name" value="Aminoacylase-1, putative"/>
    <property type="match status" value="1"/>
</dbReference>
<dbReference type="FunFam" id="3.30.70.360:FF:000005">
    <property type="entry name" value="Putative Aminoacylase-1"/>
    <property type="match status" value="1"/>
</dbReference>
<sequence>MKQTRWPLYSHKPFLLAWNAPTQECAPRHRVTLSLDQFDIVASPNEGFVRQNLTIFYKERLGLYPYYKRDGTAVNGGLPQLASLAQHYEKMPGGVQKYIREPDAKGLAVLDWEEWRPLWIRNWDSKDVYRNKSREILAKKNPGWTPDQVAKVAQQEFESSARKFMLETLKLAKSLRPNQLWGFYLFPDCYNHDYRNGLKNYTGRCPSVEMDRNDQLNWLWMECTAFFPSIYMGSVLRSSNYGRLFVRNRVKEAMRLASVGDGLANPVFVYTRPTYMNQMTLLSEMDLVSTIGESVALGAAGIIFWGESSYASSEESCSILNRYLQGLLGQYLLNVSTAAEHCSQVMCKSHGRCLRRVPDRDVYLHLSPLTHSITSQGGQLKVTGAPGQAELTLYHTHFQCQCYHGVSEVALDKMNFLRNRLVVLGLVLLATLLLYLLLPSIRQGSMEPSLEAQRMGLMATSPPPVPTINVAGRQILPRLQVVLLHGQAFTSKTWEELGTMALLASHGYQALAMDLPGYGKSPDSEALKTDQSRVDLLSRFMESLGVRSAVLLSPSMSGRYSIPFFMKNSAQLHGFIPIAPVGTRSYTPQQYQSIETPTLIVFGALDTNLGAQSHKNLIQLPNHSVLKLEGARHACYMDKPREFHQGLIEFLSKLKREELQRKMGPEYARTPNLGATGSNPDTHIPASPDTCTREERINHTMLPDKEGPGIGGRRSPGGEDPSVGLFRDYLRLKTVHPQPDYDAALRFLDRIADELELPMKKIEIFPGRVVSIMTWEGTNPSLKSILLNSHTDVVPVYQEHWKYDAFSAFRDAEGNIYARGSQDMKCVTIQYIQAVRRLKAEGRKLMRTVHLMFVPDEEVGGHKGMETFVKHPEFKTLNIGFALDEGLANPGEAFTVFYGERNPWWITVNCPGSPGHGSRFVENTAAEKLRQVINSFLDFREKEKQRLNTSECFTLGDVTTVNMTMVKGGVAYNVIPAEMDVSFDLRIPPTVNLQEFEGQIKQWCKEAGEDVTYKFAQKHMNQNLTSTKENDPWWSTFSAACKAMNMTLEKEIFPAATDSRFIRAVGIPAIGFSPMNRTPILLHDHNEYLNEQVFLKGISIYEKLIPTLASVPAFPDEA</sequence>
<feature type="binding site" evidence="25">
    <location>
        <position position="858"/>
    </location>
    <ligand>
        <name>Zn(2+)</name>
        <dbReference type="ChEBI" id="CHEBI:29105"/>
        <label>2</label>
    </ligand>
</feature>
<dbReference type="EMBL" id="CADEAL010004120">
    <property type="protein sequence ID" value="CAB1452203.1"/>
    <property type="molecule type" value="Genomic_DNA"/>
</dbReference>
<dbReference type="InterPro" id="IPR001261">
    <property type="entry name" value="ArgE/DapE_CS"/>
</dbReference>
<keyword evidence="15 27" id="KW-0472">Membrane</keyword>
<comment type="catalytic activity">
    <reaction evidence="1">
        <text>Random hydrolysis of (1-&gt;4)-linkages between N-acetyl-beta-D-glucosamine and D-glucuronate residues in hyaluronate.</text>
        <dbReference type="EC" id="3.2.1.35"/>
    </reaction>
</comment>